<proteinExistence type="predicted"/>
<dbReference type="Proteomes" id="UP000536711">
    <property type="component" value="Unassembled WGS sequence"/>
</dbReference>
<comment type="caution">
    <text evidence="1">The sequence shown here is derived from an EMBL/GenBank/DDBJ whole genome shotgun (WGS) entry which is preliminary data.</text>
</comment>
<dbReference type="SUPFAM" id="SSF50199">
    <property type="entry name" value="Staphylococcal nuclease"/>
    <property type="match status" value="1"/>
</dbReference>
<accession>A0A8H4JMB8</accession>
<dbReference type="Gene3D" id="2.40.50.90">
    <property type="match status" value="1"/>
</dbReference>
<protein>
    <submittedName>
        <fullName evidence="1">Nuclease</fullName>
    </submittedName>
</protein>
<name>A0A8H4JMB8_9HYPO</name>
<dbReference type="OrthoDB" id="5010797at2759"/>
<evidence type="ECO:0000313" key="2">
    <source>
        <dbReference type="Proteomes" id="UP000536711"/>
    </source>
</evidence>
<dbReference type="EMBL" id="JAADJF010000199">
    <property type="protein sequence ID" value="KAF4434756.1"/>
    <property type="molecule type" value="Genomic_DNA"/>
</dbReference>
<evidence type="ECO:0000313" key="1">
    <source>
        <dbReference type="EMBL" id="KAF4434756.1"/>
    </source>
</evidence>
<reference evidence="1 2" key="1">
    <citation type="submission" date="2020-01" db="EMBL/GenBank/DDBJ databases">
        <title>Identification and distribution of gene clusters putatively required for synthesis of sphingolipid metabolism inhibitors in phylogenetically diverse species of the filamentous fungus Fusarium.</title>
        <authorList>
            <person name="Kim H.-S."/>
            <person name="Busman M."/>
            <person name="Brown D.W."/>
            <person name="Divon H."/>
            <person name="Uhlig S."/>
            <person name="Proctor R.H."/>
        </authorList>
    </citation>
    <scope>NUCLEOTIDE SEQUENCE [LARGE SCALE GENOMIC DNA]</scope>
    <source>
        <strain evidence="1 2">NRRL 13308</strain>
    </source>
</reference>
<organism evidence="1 2">
    <name type="scientific">Fusarium acutatum</name>
    <dbReference type="NCBI Taxonomy" id="78861"/>
    <lineage>
        <taxon>Eukaryota</taxon>
        <taxon>Fungi</taxon>
        <taxon>Dikarya</taxon>
        <taxon>Ascomycota</taxon>
        <taxon>Pezizomycotina</taxon>
        <taxon>Sordariomycetes</taxon>
        <taxon>Hypocreomycetidae</taxon>
        <taxon>Hypocreales</taxon>
        <taxon>Nectriaceae</taxon>
        <taxon>Fusarium</taxon>
        <taxon>Fusarium fujikuroi species complex</taxon>
    </lineage>
</organism>
<sequence>MFKLLHGKFIIANPMQPDGDTVRFKPDNVDFAEELRRGSPGSPIKSRGVNIRLEAIDALEKSQELMGAIAARDKLLDMLGFTGIKYSSDSPFTITSGDQEVSGYVLSNGFDSFGSRLVGFVYNGDGSVHGSDGSDIPLSESLVDESVNTALLSEGHVFPAFYDTLPENLRDHLATKSRAARKANKGVWSRSKGFPGDPLILKTPILASLQEAVLWPKVYRRLESFLKSGQHSTLDGFRDWLEEDPQMRDDGILLIGSNPPESVRLHDVVEASGKSVELKFWPEDFIVQGHPTNTNGPQK</sequence>
<gene>
    <name evidence="1" type="ORF">FACUT_7703</name>
</gene>
<keyword evidence="2" id="KW-1185">Reference proteome</keyword>
<dbReference type="AlphaFoldDB" id="A0A8H4JMB8"/>
<dbReference type="InterPro" id="IPR035437">
    <property type="entry name" value="SNase_OB-fold_sf"/>
</dbReference>